<feature type="transmembrane region" description="Helical" evidence="1">
    <location>
        <begin position="15"/>
        <end position="38"/>
    </location>
</feature>
<dbReference type="RefSeq" id="WP_218615773.1">
    <property type="nucleotide sequence ID" value="NZ_JADQDK010000001.1"/>
</dbReference>
<evidence type="ECO:0000259" key="2">
    <source>
        <dbReference type="Pfam" id="PF14402"/>
    </source>
</evidence>
<dbReference type="InterPro" id="IPR025840">
    <property type="entry name" value="7TM_transglut"/>
</dbReference>
<keyword evidence="1" id="KW-0472">Membrane</keyword>
<feature type="domain" description="7 transmembrane helices usually fused to an inactive transglutaminase" evidence="2">
    <location>
        <begin position="185"/>
        <end position="368"/>
    </location>
</feature>
<name>A0ABS6ULH9_9PSEU</name>
<feature type="transmembrane region" description="Helical" evidence="1">
    <location>
        <begin position="283"/>
        <end position="302"/>
    </location>
</feature>
<accession>A0ABS6ULH9</accession>
<sequence>MSTPRPRLPRHPRTLPAAVTALLAVATLTAAALITLLLPGGPDSAGHRAEVGEEELVRVTGPDGAGAVVLAQISTGVAGSSIDTDLADELGLPRTDADRVTVTSAYGVQIRDRVPATVQLAGQPQSTRLVAVDLLPGEPVLTIGRSELGGLLVRPGMRLLSEPGPVRDAPALGSLLTSSTALDAVQVLALIPVAALLVVLLRTLVGLRTLGTFSPVLLSLGYTQSGLVVGLGLTAILLVSGLVAVPVLAATRMPRIARLAVLVGIVSVVLVGVTHLAGPGVGSGWSTALPVVVTAVVVERLCEAGELDGWGRAGTEALLTLVVAVGVTLLLFVPAVGDVASAHPLAVAVAAVLAAALTGTYRGARLLDRWIRPVADRAEPVVA</sequence>
<gene>
    <name evidence="3" type="ORF">I4I81_02450</name>
</gene>
<dbReference type="Proteomes" id="UP000694287">
    <property type="component" value="Unassembled WGS sequence"/>
</dbReference>
<dbReference type="EMBL" id="JADQDK010000001">
    <property type="protein sequence ID" value="MBW0133120.1"/>
    <property type="molecule type" value="Genomic_DNA"/>
</dbReference>
<evidence type="ECO:0000313" key="4">
    <source>
        <dbReference type="Proteomes" id="UP000694287"/>
    </source>
</evidence>
<feature type="transmembrane region" description="Helical" evidence="1">
    <location>
        <begin position="256"/>
        <end position="277"/>
    </location>
</feature>
<feature type="transmembrane region" description="Helical" evidence="1">
    <location>
        <begin position="187"/>
        <end position="207"/>
    </location>
</feature>
<keyword evidence="1" id="KW-0812">Transmembrane</keyword>
<feature type="transmembrane region" description="Helical" evidence="1">
    <location>
        <begin position="314"/>
        <end position="336"/>
    </location>
</feature>
<organism evidence="3 4">
    <name type="scientific">Pseudonocardia abyssalis</name>
    <dbReference type="NCBI Taxonomy" id="2792008"/>
    <lineage>
        <taxon>Bacteria</taxon>
        <taxon>Bacillati</taxon>
        <taxon>Actinomycetota</taxon>
        <taxon>Actinomycetes</taxon>
        <taxon>Pseudonocardiales</taxon>
        <taxon>Pseudonocardiaceae</taxon>
        <taxon>Pseudonocardia</taxon>
    </lineage>
</organism>
<comment type="caution">
    <text evidence="3">The sequence shown here is derived from an EMBL/GenBank/DDBJ whole genome shotgun (WGS) entry which is preliminary data.</text>
</comment>
<reference evidence="3 4" key="1">
    <citation type="submission" date="2020-11" db="EMBL/GenBank/DDBJ databases">
        <title>Pseudonocardia abyssalis sp. nov. and Pseudonocardia oceani sp. nov., description and phylogenomic analysis of two novel actinomycetes isolated from the deep Southern Ocean.</title>
        <authorList>
            <person name="Parra J."/>
        </authorList>
    </citation>
    <scope>NUCLEOTIDE SEQUENCE [LARGE SCALE GENOMIC DNA]</scope>
    <source>
        <strain evidence="3 4">KRD-168</strain>
    </source>
</reference>
<keyword evidence="4" id="KW-1185">Reference proteome</keyword>
<keyword evidence="1" id="KW-1133">Transmembrane helix</keyword>
<feature type="transmembrane region" description="Helical" evidence="1">
    <location>
        <begin position="342"/>
        <end position="361"/>
    </location>
</feature>
<feature type="transmembrane region" description="Helical" evidence="1">
    <location>
        <begin position="227"/>
        <end position="249"/>
    </location>
</feature>
<dbReference type="Pfam" id="PF14402">
    <property type="entry name" value="7TM_transglut"/>
    <property type="match status" value="1"/>
</dbReference>
<evidence type="ECO:0000313" key="3">
    <source>
        <dbReference type="EMBL" id="MBW0133120.1"/>
    </source>
</evidence>
<proteinExistence type="predicted"/>
<evidence type="ECO:0000256" key="1">
    <source>
        <dbReference type="SAM" id="Phobius"/>
    </source>
</evidence>
<protein>
    <recommendedName>
        <fullName evidence="2">7 transmembrane helices usually fused to an inactive transglutaminase domain-containing protein</fullName>
    </recommendedName>
</protein>